<sequence length="277" mass="30173">MSEPMLLLWLVIGHIVGDYYLQPKRWVDDRNEHNAQSKWLLAHVAVHGALTGTIVALYIGTVPATAFAVLAVVVTHFVMDVIKSHQIGKPLLWLLIDQAVHLLVLFVLWALLTEQSSLQVVKALLAKVDAKFITIFIGYLLVLKPASVLIATMLDRWSAALESNKAPGETETNTPQVAAGAEPAAEPNAEASHSLESAGEYIGYMERGLIVTFILANQLAGVGFVLAAKSVFRFGDLRDKHDRRFTEYVMAGTFASISIAFVVGLIVALYLGINIQG</sequence>
<name>A0A1M5TRE9_9GAMM</name>
<feature type="transmembrane region" description="Helical" evidence="2">
    <location>
        <begin position="248"/>
        <end position="273"/>
    </location>
</feature>
<feature type="transmembrane region" description="Helical" evidence="2">
    <location>
        <begin position="65"/>
        <end position="82"/>
    </location>
</feature>
<evidence type="ECO:0000313" key="4">
    <source>
        <dbReference type="Proteomes" id="UP000184268"/>
    </source>
</evidence>
<gene>
    <name evidence="3" type="ORF">SAMN02745129_2248</name>
</gene>
<keyword evidence="4" id="KW-1185">Reference proteome</keyword>
<feature type="transmembrane region" description="Helical" evidence="2">
    <location>
        <begin position="91"/>
        <end position="112"/>
    </location>
</feature>
<protein>
    <recommendedName>
        <fullName evidence="5">DUF3307 domain-containing protein</fullName>
    </recommendedName>
</protein>
<keyword evidence="2" id="KW-1133">Transmembrane helix</keyword>
<dbReference type="AlphaFoldDB" id="A0A1M5TRE9"/>
<evidence type="ECO:0000313" key="3">
    <source>
        <dbReference type="EMBL" id="SHH53304.1"/>
    </source>
</evidence>
<reference evidence="3 4" key="1">
    <citation type="submission" date="2016-11" db="EMBL/GenBank/DDBJ databases">
        <authorList>
            <person name="Jaros S."/>
            <person name="Januszkiewicz K."/>
            <person name="Wedrychowicz H."/>
        </authorList>
    </citation>
    <scope>NUCLEOTIDE SEQUENCE [LARGE SCALE GENOMIC DNA]</scope>
    <source>
        <strain evidence="3 4">DSM 16917</strain>
    </source>
</reference>
<proteinExistence type="predicted"/>
<dbReference type="RefSeq" id="WP_082766557.1">
    <property type="nucleotide sequence ID" value="NZ_FQXG01000003.1"/>
</dbReference>
<dbReference type="Proteomes" id="UP000184268">
    <property type="component" value="Unassembled WGS sequence"/>
</dbReference>
<dbReference type="InterPro" id="IPR021737">
    <property type="entry name" value="Phage_phiKZ_Orf197"/>
</dbReference>
<feature type="transmembrane region" description="Helical" evidence="2">
    <location>
        <begin position="209"/>
        <end position="228"/>
    </location>
</feature>
<accession>A0A1M5TRE9</accession>
<evidence type="ECO:0008006" key="5">
    <source>
        <dbReference type="Google" id="ProtNLM"/>
    </source>
</evidence>
<keyword evidence="2" id="KW-0472">Membrane</keyword>
<feature type="compositionally biased region" description="Low complexity" evidence="1">
    <location>
        <begin position="178"/>
        <end position="190"/>
    </location>
</feature>
<dbReference type="OrthoDB" id="8536716at2"/>
<dbReference type="EMBL" id="FQXG01000003">
    <property type="protein sequence ID" value="SHH53304.1"/>
    <property type="molecule type" value="Genomic_DNA"/>
</dbReference>
<dbReference type="STRING" id="299255.SAMN02745129_2248"/>
<keyword evidence="2" id="KW-0812">Transmembrane</keyword>
<organism evidence="3 4">
    <name type="scientific">Ferrimonas marina</name>
    <dbReference type="NCBI Taxonomy" id="299255"/>
    <lineage>
        <taxon>Bacteria</taxon>
        <taxon>Pseudomonadati</taxon>
        <taxon>Pseudomonadota</taxon>
        <taxon>Gammaproteobacteria</taxon>
        <taxon>Alteromonadales</taxon>
        <taxon>Ferrimonadaceae</taxon>
        <taxon>Ferrimonas</taxon>
    </lineage>
</organism>
<dbReference type="Pfam" id="PF11750">
    <property type="entry name" value="DUF3307"/>
    <property type="match status" value="1"/>
</dbReference>
<evidence type="ECO:0000256" key="2">
    <source>
        <dbReference type="SAM" id="Phobius"/>
    </source>
</evidence>
<feature type="region of interest" description="Disordered" evidence="1">
    <location>
        <begin position="164"/>
        <end position="190"/>
    </location>
</feature>
<feature type="transmembrane region" description="Helical" evidence="2">
    <location>
        <begin position="132"/>
        <end position="154"/>
    </location>
</feature>
<evidence type="ECO:0000256" key="1">
    <source>
        <dbReference type="SAM" id="MobiDB-lite"/>
    </source>
</evidence>